<dbReference type="Pfam" id="PF14029">
    <property type="entry name" value="DUF4244"/>
    <property type="match status" value="1"/>
</dbReference>
<evidence type="ECO:0000313" key="2">
    <source>
        <dbReference type="EMBL" id="QIQ06907.1"/>
    </source>
</evidence>
<organism evidence="2 3">
    <name type="scientific">Streptomyces liangshanensis</name>
    <dbReference type="NCBI Taxonomy" id="2717324"/>
    <lineage>
        <taxon>Bacteria</taxon>
        <taxon>Bacillati</taxon>
        <taxon>Actinomycetota</taxon>
        <taxon>Actinomycetes</taxon>
        <taxon>Kitasatosporales</taxon>
        <taxon>Streptomycetaceae</taxon>
        <taxon>Streptomyces</taxon>
    </lineage>
</organism>
<protein>
    <submittedName>
        <fullName evidence="2">DUF4244 domain-containing protein</fullName>
    </submittedName>
</protein>
<feature type="transmembrane region" description="Helical" evidence="1">
    <location>
        <begin position="26"/>
        <end position="44"/>
    </location>
</feature>
<evidence type="ECO:0000313" key="3">
    <source>
        <dbReference type="Proteomes" id="UP000501179"/>
    </source>
</evidence>
<keyword evidence="1" id="KW-0812">Transmembrane</keyword>
<name>A0A6G9HA15_9ACTN</name>
<evidence type="ECO:0000256" key="1">
    <source>
        <dbReference type="SAM" id="Phobius"/>
    </source>
</evidence>
<dbReference type="Proteomes" id="UP000501179">
    <property type="component" value="Chromosome"/>
</dbReference>
<reference evidence="2 3" key="1">
    <citation type="submission" date="2020-03" db="EMBL/GenBank/DDBJ databases">
        <title>A novel species.</title>
        <authorList>
            <person name="Gao J."/>
        </authorList>
    </citation>
    <scope>NUCLEOTIDE SEQUENCE [LARGE SCALE GENOMIC DNA]</scope>
    <source>
        <strain evidence="2 3">QMT-12</strain>
    </source>
</reference>
<gene>
    <name evidence="2" type="ORF">HA039_15070</name>
</gene>
<accession>A0A6G9HA15</accession>
<sequence length="65" mass="6815">MGMRAGVRWLRLRGAWTDAGMATTEFAMVTLAAAALAAVLYKVVTGGQVSEALRSVIGEALGARY</sequence>
<keyword evidence="3" id="KW-1185">Reference proteome</keyword>
<keyword evidence="1" id="KW-1133">Transmembrane helix</keyword>
<dbReference type="KEGG" id="slia:HA039_15070"/>
<proteinExistence type="predicted"/>
<dbReference type="AlphaFoldDB" id="A0A6G9HA15"/>
<dbReference type="EMBL" id="CP050177">
    <property type="protein sequence ID" value="QIQ06907.1"/>
    <property type="molecule type" value="Genomic_DNA"/>
</dbReference>
<dbReference type="InterPro" id="IPR025338">
    <property type="entry name" value="DUF4244"/>
</dbReference>
<keyword evidence="1" id="KW-0472">Membrane</keyword>